<sequence>MRRVDQPNFSQIRTELGRVNAELTVLDADHLPEPANPRLSV</sequence>
<dbReference type="AlphaFoldDB" id="J3JDY0"/>
<evidence type="ECO:0000313" key="2">
    <source>
        <dbReference type="Proteomes" id="UP000007813"/>
    </source>
</evidence>
<dbReference type="Proteomes" id="UP000007813">
    <property type="component" value="Unassembled WGS sequence"/>
</dbReference>
<reference evidence="1 2" key="1">
    <citation type="journal article" date="2012" name="J. Bacteriol.">
        <title>Draft Genome Sequence of the Extremely Halophilic Archaeon Halogranum salarium B-1T.</title>
        <authorList>
            <person name="Kim K.K."/>
            <person name="Lee K.C."/>
            <person name="Lee J.S."/>
        </authorList>
    </citation>
    <scope>NUCLEOTIDE SEQUENCE [LARGE SCALE GENOMIC DNA]</scope>
    <source>
        <strain evidence="1 2">B-1</strain>
    </source>
</reference>
<gene>
    <name evidence="1" type="ORF">HSB1_32980</name>
</gene>
<comment type="caution">
    <text evidence="1">The sequence shown here is derived from an EMBL/GenBank/DDBJ whole genome shotgun (WGS) entry which is preliminary data.</text>
</comment>
<evidence type="ECO:0000313" key="1">
    <source>
        <dbReference type="EMBL" id="EJN57881.1"/>
    </source>
</evidence>
<accession>J3JDY0</accession>
<name>J3JDY0_9EURY</name>
<protein>
    <submittedName>
        <fullName evidence="1">Uncharacterized protein</fullName>
    </submittedName>
</protein>
<dbReference type="EMBL" id="ALJD01000009">
    <property type="protein sequence ID" value="EJN57881.1"/>
    <property type="molecule type" value="Genomic_DNA"/>
</dbReference>
<organism evidence="1 2">
    <name type="scientific">Halogranum salarium B-1</name>
    <dbReference type="NCBI Taxonomy" id="1210908"/>
    <lineage>
        <taxon>Archaea</taxon>
        <taxon>Methanobacteriati</taxon>
        <taxon>Methanobacteriota</taxon>
        <taxon>Stenosarchaea group</taxon>
        <taxon>Halobacteria</taxon>
        <taxon>Halobacteriales</taxon>
        <taxon>Haloferacaceae</taxon>
    </lineage>
</organism>
<proteinExistence type="predicted"/>
<dbReference type="RefSeq" id="WP_009376478.1">
    <property type="nucleotide sequence ID" value="NZ_ALJD01000009.1"/>
</dbReference>